<evidence type="ECO:0000313" key="2">
    <source>
        <dbReference type="EMBL" id="CAF1202101.1"/>
    </source>
</evidence>
<feature type="compositionally biased region" description="Polar residues" evidence="1">
    <location>
        <begin position="51"/>
        <end position="66"/>
    </location>
</feature>
<protein>
    <submittedName>
        <fullName evidence="3">Uncharacterized protein</fullName>
    </submittedName>
</protein>
<dbReference type="AlphaFoldDB" id="A0A816FRA6"/>
<keyword evidence="4" id="KW-1185">Reference proteome</keyword>
<evidence type="ECO:0000256" key="1">
    <source>
        <dbReference type="SAM" id="MobiDB-lite"/>
    </source>
</evidence>
<feature type="compositionally biased region" description="Low complexity" evidence="1">
    <location>
        <begin position="67"/>
        <end position="78"/>
    </location>
</feature>
<accession>A0A816FRA6</accession>
<reference evidence="3" key="1">
    <citation type="submission" date="2021-02" db="EMBL/GenBank/DDBJ databases">
        <authorList>
            <person name="Nowell W R."/>
        </authorList>
    </citation>
    <scope>NUCLEOTIDE SEQUENCE</scope>
</reference>
<feature type="region of interest" description="Disordered" evidence="1">
    <location>
        <begin position="46"/>
        <end position="78"/>
    </location>
</feature>
<evidence type="ECO:0000313" key="3">
    <source>
        <dbReference type="EMBL" id="CAF1665040.1"/>
    </source>
</evidence>
<gene>
    <name evidence="2" type="ORF">EDS130_LOCUS25425</name>
    <name evidence="3" type="ORF">XAT740_LOCUS57608</name>
</gene>
<organism evidence="3 4">
    <name type="scientific">Adineta ricciae</name>
    <name type="common">Rotifer</name>
    <dbReference type="NCBI Taxonomy" id="249248"/>
    <lineage>
        <taxon>Eukaryota</taxon>
        <taxon>Metazoa</taxon>
        <taxon>Spiralia</taxon>
        <taxon>Gnathifera</taxon>
        <taxon>Rotifera</taxon>
        <taxon>Eurotatoria</taxon>
        <taxon>Bdelloidea</taxon>
        <taxon>Adinetida</taxon>
        <taxon>Adinetidae</taxon>
        <taxon>Adineta</taxon>
    </lineage>
</organism>
<name>A0A816FRA6_ADIRI</name>
<dbReference type="Proteomes" id="UP000663852">
    <property type="component" value="Unassembled WGS sequence"/>
</dbReference>
<dbReference type="EMBL" id="CAJNOR010011997">
    <property type="protein sequence ID" value="CAF1665040.1"/>
    <property type="molecule type" value="Genomic_DNA"/>
</dbReference>
<proteinExistence type="predicted"/>
<dbReference type="EMBL" id="CAJNOJ010000149">
    <property type="protein sequence ID" value="CAF1202101.1"/>
    <property type="molecule type" value="Genomic_DNA"/>
</dbReference>
<comment type="caution">
    <text evidence="3">The sequence shown here is derived from an EMBL/GenBank/DDBJ whole genome shotgun (WGS) entry which is preliminary data.</text>
</comment>
<evidence type="ECO:0000313" key="4">
    <source>
        <dbReference type="Proteomes" id="UP000663828"/>
    </source>
</evidence>
<dbReference type="Proteomes" id="UP000663828">
    <property type="component" value="Unassembled WGS sequence"/>
</dbReference>
<sequence length="78" mass="9287">MFERQLKQQQDASQRQEKLLRNEIYRLKRHKWVKENAYSHRKSTKIRLSRGGSNVCNRHSNKSDPTNPNNIAININNV</sequence>